<protein>
    <submittedName>
        <fullName evidence="2">FAR1-related protein</fullName>
    </submittedName>
</protein>
<dbReference type="Proteomes" id="UP000236291">
    <property type="component" value="Unassembled WGS sequence"/>
</dbReference>
<feature type="domain" description="FAR1" evidence="1">
    <location>
        <begin position="101"/>
        <end position="148"/>
    </location>
</feature>
<name>A0A2K3LGX9_TRIPR</name>
<evidence type="ECO:0000313" key="2">
    <source>
        <dbReference type="EMBL" id="PNX77789.1"/>
    </source>
</evidence>
<proteinExistence type="predicted"/>
<feature type="non-terminal residue" evidence="2">
    <location>
        <position position="1"/>
    </location>
</feature>
<dbReference type="AlphaFoldDB" id="A0A2K3LGX9"/>
<dbReference type="PANTHER" id="PTHR46328">
    <property type="entry name" value="FAR-RED IMPAIRED RESPONSIVE (FAR1) FAMILY PROTEIN-RELATED"/>
    <property type="match status" value="1"/>
</dbReference>
<reference evidence="2 3" key="2">
    <citation type="journal article" date="2017" name="Front. Plant Sci.">
        <title>Gene Classification and Mining of Molecular Markers Useful in Red Clover (Trifolium pratense) Breeding.</title>
        <authorList>
            <person name="Istvanek J."/>
            <person name="Dluhosova J."/>
            <person name="Dluhos P."/>
            <person name="Patkova L."/>
            <person name="Nedelnik J."/>
            <person name="Repkova J."/>
        </authorList>
    </citation>
    <scope>NUCLEOTIDE SEQUENCE [LARGE SCALE GENOMIC DNA]</scope>
    <source>
        <strain evidence="3">cv. Tatra</strain>
        <tissue evidence="2">Young leaves</tissue>
    </source>
</reference>
<dbReference type="InterPro" id="IPR004330">
    <property type="entry name" value="FAR1_DNA_bnd_dom"/>
</dbReference>
<reference evidence="2 3" key="1">
    <citation type="journal article" date="2014" name="Am. J. Bot.">
        <title>Genome assembly and annotation for red clover (Trifolium pratense; Fabaceae).</title>
        <authorList>
            <person name="Istvanek J."/>
            <person name="Jaros M."/>
            <person name="Krenek A."/>
            <person name="Repkova J."/>
        </authorList>
    </citation>
    <scope>NUCLEOTIDE SEQUENCE [LARGE SCALE GENOMIC DNA]</scope>
    <source>
        <strain evidence="3">cv. Tatra</strain>
        <tissue evidence="2">Young leaves</tissue>
    </source>
</reference>
<evidence type="ECO:0000313" key="3">
    <source>
        <dbReference type="Proteomes" id="UP000236291"/>
    </source>
</evidence>
<comment type="caution">
    <text evidence="2">The sequence shown here is derived from an EMBL/GenBank/DDBJ whole genome shotgun (WGS) entry which is preliminary data.</text>
</comment>
<evidence type="ECO:0000259" key="1">
    <source>
        <dbReference type="Pfam" id="PF03101"/>
    </source>
</evidence>
<sequence>EASQAHPSSNADVILIVARSLRSDLSGQLHGDVISPATFVLHFEEGLFLFSMDSISTSSEIEQLTVETSSLIHADSSQCYSPSNKESWESLVFESIKEIEDFYGNYAYHTGFCIRSMLKSKNNSQNKKSDKVHDVRYVCNKQGFKKGSLLNPKNRPT</sequence>
<gene>
    <name evidence="2" type="ORF">L195_g033760</name>
</gene>
<dbReference type="Pfam" id="PF03101">
    <property type="entry name" value="FAR1"/>
    <property type="match status" value="1"/>
</dbReference>
<dbReference type="PANTHER" id="PTHR46328:SF30">
    <property type="entry name" value="OS04G0641500 PROTEIN"/>
    <property type="match status" value="1"/>
</dbReference>
<accession>A0A2K3LGX9</accession>
<organism evidence="2 3">
    <name type="scientific">Trifolium pratense</name>
    <name type="common">Red clover</name>
    <dbReference type="NCBI Taxonomy" id="57577"/>
    <lineage>
        <taxon>Eukaryota</taxon>
        <taxon>Viridiplantae</taxon>
        <taxon>Streptophyta</taxon>
        <taxon>Embryophyta</taxon>
        <taxon>Tracheophyta</taxon>
        <taxon>Spermatophyta</taxon>
        <taxon>Magnoliopsida</taxon>
        <taxon>eudicotyledons</taxon>
        <taxon>Gunneridae</taxon>
        <taxon>Pentapetalae</taxon>
        <taxon>rosids</taxon>
        <taxon>fabids</taxon>
        <taxon>Fabales</taxon>
        <taxon>Fabaceae</taxon>
        <taxon>Papilionoideae</taxon>
        <taxon>50 kb inversion clade</taxon>
        <taxon>NPAAA clade</taxon>
        <taxon>Hologalegina</taxon>
        <taxon>IRL clade</taxon>
        <taxon>Trifolieae</taxon>
        <taxon>Trifolium</taxon>
    </lineage>
</organism>
<dbReference type="EMBL" id="ASHM01032937">
    <property type="protein sequence ID" value="PNX77789.1"/>
    <property type="molecule type" value="Genomic_DNA"/>
</dbReference>